<dbReference type="PROSITE" id="PS51671">
    <property type="entry name" value="ACT"/>
    <property type="match status" value="1"/>
</dbReference>
<dbReference type="InterPro" id="IPR004789">
    <property type="entry name" value="Acetalactate_synth_ssu"/>
</dbReference>
<comment type="function">
    <text evidence="6">Catalyzes the conversion of 2 pyruvate molecules into acetolactate in the first common step of the biosynthetic pathway of the branched-amino acids such as leucine, isoleucine, and valine.</text>
</comment>
<dbReference type="Proteomes" id="UP001143747">
    <property type="component" value="Unassembled WGS sequence"/>
</dbReference>
<dbReference type="GO" id="GO:0005829">
    <property type="term" value="C:cytosol"/>
    <property type="evidence" value="ECO:0007669"/>
    <property type="project" value="TreeGrafter"/>
</dbReference>
<evidence type="ECO:0000256" key="4">
    <source>
        <dbReference type="ARBA" id="ARBA00022605"/>
    </source>
</evidence>
<comment type="caution">
    <text evidence="8">The sequence shown here is derived from an EMBL/GenBank/DDBJ whole genome shotgun (WGS) entry which is preliminary data.</text>
</comment>
<evidence type="ECO:0000313" key="9">
    <source>
        <dbReference type="Proteomes" id="UP001143747"/>
    </source>
</evidence>
<keyword evidence="5 6" id="KW-0100">Branched-chain amino acid biosynthesis</keyword>
<dbReference type="GO" id="GO:0003984">
    <property type="term" value="F:acetolactate synthase activity"/>
    <property type="evidence" value="ECO:0007669"/>
    <property type="project" value="UniProtKB-UniRule"/>
</dbReference>
<dbReference type="PANTHER" id="PTHR30239:SF0">
    <property type="entry name" value="ACETOLACTATE SYNTHASE SMALL SUBUNIT 1, CHLOROPLASTIC"/>
    <property type="match status" value="1"/>
</dbReference>
<keyword evidence="9" id="KW-1185">Reference proteome</keyword>
<comment type="pathway">
    <text evidence="2 6">Amino-acid biosynthesis; L-valine biosynthesis; L-valine from pyruvate: step 1/4.</text>
</comment>
<evidence type="ECO:0000256" key="1">
    <source>
        <dbReference type="ARBA" id="ARBA00004974"/>
    </source>
</evidence>
<dbReference type="FunFam" id="3.30.70.1150:FF:000001">
    <property type="entry name" value="Acetolactate synthase small subunit"/>
    <property type="match status" value="1"/>
</dbReference>
<dbReference type="GO" id="GO:1990610">
    <property type="term" value="F:acetolactate synthase regulator activity"/>
    <property type="evidence" value="ECO:0007669"/>
    <property type="project" value="UniProtKB-UniRule"/>
</dbReference>
<keyword evidence="6 8" id="KW-0808">Transferase</keyword>
<evidence type="ECO:0000256" key="3">
    <source>
        <dbReference type="ARBA" id="ARBA00006341"/>
    </source>
</evidence>
<proteinExistence type="inferred from homology"/>
<dbReference type="InterPro" id="IPR002912">
    <property type="entry name" value="ACT_dom"/>
</dbReference>
<dbReference type="AlphaFoldDB" id="A0A9Q4KR46"/>
<dbReference type="PANTHER" id="PTHR30239">
    <property type="entry name" value="ACETOLACTATE SYNTHASE SMALL SUBUNIT"/>
    <property type="match status" value="1"/>
</dbReference>
<dbReference type="InterPro" id="IPR027271">
    <property type="entry name" value="Acetolactate_synth/TF_NikR_C"/>
</dbReference>
<dbReference type="InterPro" id="IPR039557">
    <property type="entry name" value="AHAS_ACT"/>
</dbReference>
<comment type="subunit">
    <text evidence="6">Dimer of large and small chains.</text>
</comment>
<comment type="pathway">
    <text evidence="1 6">Amino-acid biosynthesis; L-isoleucine biosynthesis; L-isoleucine from 2-oxobutanoate: step 1/4.</text>
</comment>
<name>A0A9Q4KR46_9EURY</name>
<dbReference type="Gene3D" id="3.30.70.1150">
    <property type="entry name" value="ACT-like. Chain A, domain 2"/>
    <property type="match status" value="1"/>
</dbReference>
<dbReference type="NCBIfam" id="TIGR00119">
    <property type="entry name" value="acolac_sm"/>
    <property type="match status" value="1"/>
</dbReference>
<gene>
    <name evidence="8" type="primary">ilvN</name>
    <name evidence="8" type="ORF">L0665_00675</name>
</gene>
<evidence type="ECO:0000256" key="6">
    <source>
        <dbReference type="RuleBase" id="RU368092"/>
    </source>
</evidence>
<evidence type="ECO:0000256" key="5">
    <source>
        <dbReference type="ARBA" id="ARBA00023304"/>
    </source>
</evidence>
<reference evidence="8" key="1">
    <citation type="submission" date="2022-01" db="EMBL/GenBank/DDBJ databases">
        <title>Draft genome of Methanogenium marinum DSM 15558.</title>
        <authorList>
            <person name="Chen S.-C."/>
            <person name="You Y.-T."/>
        </authorList>
    </citation>
    <scope>NUCLEOTIDE SEQUENCE</scope>
    <source>
        <strain evidence="8">DSM 15558</strain>
    </source>
</reference>
<organism evidence="8 9">
    <name type="scientific">Methanogenium marinum</name>
    <dbReference type="NCBI Taxonomy" id="348610"/>
    <lineage>
        <taxon>Archaea</taxon>
        <taxon>Methanobacteriati</taxon>
        <taxon>Methanobacteriota</taxon>
        <taxon>Stenosarchaea group</taxon>
        <taxon>Methanomicrobia</taxon>
        <taxon>Methanomicrobiales</taxon>
        <taxon>Methanomicrobiaceae</taxon>
        <taxon>Methanogenium</taxon>
    </lineage>
</organism>
<dbReference type="NCBIfam" id="NF008864">
    <property type="entry name" value="PRK11895.1"/>
    <property type="match status" value="1"/>
</dbReference>
<dbReference type="InterPro" id="IPR045865">
    <property type="entry name" value="ACT-like_dom_sf"/>
</dbReference>
<dbReference type="FunFam" id="3.30.70.260:FF:000001">
    <property type="entry name" value="Acetolactate synthase, small subunit"/>
    <property type="match status" value="1"/>
</dbReference>
<dbReference type="Pfam" id="PF10369">
    <property type="entry name" value="ALS_ss_C"/>
    <property type="match status" value="1"/>
</dbReference>
<evidence type="ECO:0000259" key="7">
    <source>
        <dbReference type="PROSITE" id="PS51671"/>
    </source>
</evidence>
<protein>
    <recommendedName>
        <fullName evidence="6">Acetolactate synthase small subunit</fullName>
        <shortName evidence="6">AHAS</shortName>
        <shortName evidence="6">ALS</shortName>
        <ecNumber evidence="6">2.2.1.6</ecNumber>
    </recommendedName>
    <alternativeName>
        <fullName evidence="6">Acetohydroxy-acid synthase small subunit</fullName>
    </alternativeName>
</protein>
<dbReference type="RefSeq" id="WP_274923807.1">
    <property type="nucleotide sequence ID" value="NZ_JAKELO010000002.1"/>
</dbReference>
<dbReference type="CDD" id="cd04878">
    <property type="entry name" value="ACT_AHAS"/>
    <property type="match status" value="1"/>
</dbReference>
<accession>A0A9Q4KR46</accession>
<dbReference type="InterPro" id="IPR054480">
    <property type="entry name" value="AHAS_small-like_ACT"/>
</dbReference>
<sequence length="167" mass="18201">MRPHTISVLVENRPGVLSRVAGLFTRRGFNIESLAVGTCEEPGMSRITAVVIADDDIIEQVKKQLNKLINVIKVSDITYTDHVAREIALVKVAAEAGQTRAEVMQLADNFRARIIDVGTRSVVLEVTGDTGKIDALVSLLQQYGIKELVRTGKIAMTRGSKTVSSKK</sequence>
<dbReference type="SUPFAM" id="SSF55021">
    <property type="entry name" value="ACT-like"/>
    <property type="match status" value="2"/>
</dbReference>
<dbReference type="EMBL" id="JAKELO010000002">
    <property type="protein sequence ID" value="MDE4907142.1"/>
    <property type="molecule type" value="Genomic_DNA"/>
</dbReference>
<comment type="similarity">
    <text evidence="3 6">Belongs to the acetolactate synthase small subunit family.</text>
</comment>
<keyword evidence="4 6" id="KW-0028">Amino-acid biosynthesis</keyword>
<dbReference type="GO" id="GO:0009099">
    <property type="term" value="P:L-valine biosynthetic process"/>
    <property type="evidence" value="ECO:0007669"/>
    <property type="project" value="UniProtKB-UniRule"/>
</dbReference>
<evidence type="ECO:0000256" key="2">
    <source>
        <dbReference type="ARBA" id="ARBA00005025"/>
    </source>
</evidence>
<dbReference type="InterPro" id="IPR019455">
    <property type="entry name" value="Acetolactate_synth_ssu_C"/>
</dbReference>
<dbReference type="GO" id="GO:0009097">
    <property type="term" value="P:isoleucine biosynthetic process"/>
    <property type="evidence" value="ECO:0007669"/>
    <property type="project" value="UniProtKB-UniRule"/>
</dbReference>
<evidence type="ECO:0000313" key="8">
    <source>
        <dbReference type="EMBL" id="MDE4907142.1"/>
    </source>
</evidence>
<dbReference type="Pfam" id="PF22629">
    <property type="entry name" value="ACT_AHAS_ss"/>
    <property type="match status" value="1"/>
</dbReference>
<dbReference type="Gene3D" id="3.30.70.260">
    <property type="match status" value="1"/>
</dbReference>
<feature type="domain" description="ACT" evidence="7">
    <location>
        <begin position="5"/>
        <end position="79"/>
    </location>
</feature>
<comment type="catalytic activity">
    <reaction evidence="6">
        <text>2 pyruvate + H(+) = (2S)-2-acetolactate + CO2</text>
        <dbReference type="Rhea" id="RHEA:25249"/>
        <dbReference type="ChEBI" id="CHEBI:15361"/>
        <dbReference type="ChEBI" id="CHEBI:15378"/>
        <dbReference type="ChEBI" id="CHEBI:16526"/>
        <dbReference type="ChEBI" id="CHEBI:58476"/>
        <dbReference type="EC" id="2.2.1.6"/>
    </reaction>
</comment>
<dbReference type="EC" id="2.2.1.6" evidence="6"/>